<evidence type="ECO:0000313" key="2">
    <source>
        <dbReference type="EMBL" id="KDR73050.1"/>
    </source>
</evidence>
<name>A0A067SQ33_GALM3</name>
<dbReference type="HOGENOM" id="CLU_018544_12_1_1"/>
<proteinExistence type="predicted"/>
<evidence type="ECO:0000313" key="3">
    <source>
        <dbReference type="Proteomes" id="UP000027222"/>
    </source>
</evidence>
<dbReference type="AlphaFoldDB" id="A0A067SQ33"/>
<dbReference type="InterPro" id="IPR032675">
    <property type="entry name" value="LRR_dom_sf"/>
</dbReference>
<organism evidence="2 3">
    <name type="scientific">Galerina marginata (strain CBS 339.88)</name>
    <dbReference type="NCBI Taxonomy" id="685588"/>
    <lineage>
        <taxon>Eukaryota</taxon>
        <taxon>Fungi</taxon>
        <taxon>Dikarya</taxon>
        <taxon>Basidiomycota</taxon>
        <taxon>Agaricomycotina</taxon>
        <taxon>Agaricomycetes</taxon>
        <taxon>Agaricomycetidae</taxon>
        <taxon>Agaricales</taxon>
        <taxon>Agaricineae</taxon>
        <taxon>Strophariaceae</taxon>
        <taxon>Galerina</taxon>
    </lineage>
</organism>
<dbReference type="SUPFAM" id="SSF52047">
    <property type="entry name" value="RNI-like"/>
    <property type="match status" value="1"/>
</dbReference>
<accession>A0A067SQ33</accession>
<sequence>MAPDSNFHLAGLSDGQGRNNKRGVQDATSAPSHLEHISRLHSALPPELLTEIFNIACHADTLKIHSRQEELWKAPFVLSQVCARWRAIVRSTPDTWSHISLCISFTAPPIHERQVLLVKDWLSRSKPCPLVINLTYRFEPGVGRTANGPKLRELLESLLGDSERWSVVHLNLPAACYRLMETIAKDIGNFRGFPLLASLRAKGPEFTWNSFILGLFQTAPALRELQLHNLFPSDIKIAWGQLVSLTLASVSPRNFTATLPKLLNLRYLHITLHEGYSRHRHPGPEQRVIFTSLEEIVTEQSHWNAIMDLFQFMSLPALRNLQLSPLGSTKFTDLPMLLQATNPWQLTRLTLKDIRIREAGETEQGLVDVLHAIRTLEEIKILMIEACKVVSSLPADLLGPTTFSSKGKGNRPTYPLPNLKSFVFAGPYIPSDRHFDESLLMALQLRRPPLMQGFGDPQVHSLGSIRIKSSCAYRYTRRPVIIEGFKALVKGGLKLEIVFGITTWF</sequence>
<gene>
    <name evidence="2" type="ORF">GALMADRAFT_252472</name>
</gene>
<reference evidence="3" key="1">
    <citation type="journal article" date="2014" name="Proc. Natl. Acad. Sci. U.S.A.">
        <title>Extensive sampling of basidiomycete genomes demonstrates inadequacy of the white-rot/brown-rot paradigm for wood decay fungi.</title>
        <authorList>
            <person name="Riley R."/>
            <person name="Salamov A.A."/>
            <person name="Brown D.W."/>
            <person name="Nagy L.G."/>
            <person name="Floudas D."/>
            <person name="Held B.W."/>
            <person name="Levasseur A."/>
            <person name="Lombard V."/>
            <person name="Morin E."/>
            <person name="Otillar R."/>
            <person name="Lindquist E.A."/>
            <person name="Sun H."/>
            <person name="LaButti K.M."/>
            <person name="Schmutz J."/>
            <person name="Jabbour D."/>
            <person name="Luo H."/>
            <person name="Baker S.E."/>
            <person name="Pisabarro A.G."/>
            <person name="Walton J.D."/>
            <person name="Blanchette R.A."/>
            <person name="Henrissat B."/>
            <person name="Martin F."/>
            <person name="Cullen D."/>
            <person name="Hibbett D.S."/>
            <person name="Grigoriev I.V."/>
        </authorList>
    </citation>
    <scope>NUCLEOTIDE SEQUENCE [LARGE SCALE GENOMIC DNA]</scope>
    <source>
        <strain evidence="3">CBS 339.88</strain>
    </source>
</reference>
<protein>
    <submittedName>
        <fullName evidence="2">Uncharacterized protein</fullName>
    </submittedName>
</protein>
<evidence type="ECO:0000256" key="1">
    <source>
        <dbReference type="SAM" id="MobiDB-lite"/>
    </source>
</evidence>
<dbReference type="Gene3D" id="3.80.10.10">
    <property type="entry name" value="Ribonuclease Inhibitor"/>
    <property type="match status" value="1"/>
</dbReference>
<keyword evidence="3" id="KW-1185">Reference proteome</keyword>
<dbReference type="Proteomes" id="UP000027222">
    <property type="component" value="Unassembled WGS sequence"/>
</dbReference>
<dbReference type="OrthoDB" id="3270987at2759"/>
<feature type="region of interest" description="Disordered" evidence="1">
    <location>
        <begin position="1"/>
        <end position="28"/>
    </location>
</feature>
<dbReference type="STRING" id="685588.A0A067SQ33"/>
<dbReference type="EMBL" id="KL142387">
    <property type="protein sequence ID" value="KDR73050.1"/>
    <property type="molecule type" value="Genomic_DNA"/>
</dbReference>